<dbReference type="InterPro" id="IPR016036">
    <property type="entry name" value="Malonyl_transacylase_ACP-bd"/>
</dbReference>
<keyword evidence="6" id="KW-0012">Acyltransferase</keyword>
<dbReference type="PROSITE" id="PS50075">
    <property type="entry name" value="CARRIER"/>
    <property type="match status" value="1"/>
</dbReference>
<dbReference type="SUPFAM" id="SSF47336">
    <property type="entry name" value="ACP-like"/>
    <property type="match status" value="1"/>
</dbReference>
<feature type="active site" description="Proton donor; for dehydratase activity" evidence="7">
    <location>
        <position position="1362"/>
    </location>
</feature>
<evidence type="ECO:0000256" key="6">
    <source>
        <dbReference type="ARBA" id="ARBA00023315"/>
    </source>
</evidence>
<feature type="region of interest" description="C-terminal hotdog fold" evidence="7">
    <location>
        <begin position="1297"/>
        <end position="1452"/>
    </location>
</feature>
<dbReference type="SMART" id="SM00825">
    <property type="entry name" value="PKS_KS"/>
    <property type="match status" value="1"/>
</dbReference>
<evidence type="ECO:0000256" key="1">
    <source>
        <dbReference type="ARBA" id="ARBA00022450"/>
    </source>
</evidence>
<dbReference type="EMBL" id="CAXLJM020000019">
    <property type="protein sequence ID" value="CAL8085358.1"/>
    <property type="molecule type" value="Genomic_DNA"/>
</dbReference>
<dbReference type="SUPFAM" id="SSF53335">
    <property type="entry name" value="S-adenosyl-L-methionine-dependent methyltransferases"/>
    <property type="match status" value="1"/>
</dbReference>
<name>A0ABP1Q124_9HEXA</name>
<dbReference type="InterPro" id="IPR036291">
    <property type="entry name" value="NAD(P)-bd_dom_sf"/>
</dbReference>
<keyword evidence="2" id="KW-0597">Phosphoprotein</keyword>
<evidence type="ECO:0000256" key="4">
    <source>
        <dbReference type="ARBA" id="ARBA00022857"/>
    </source>
</evidence>
<dbReference type="Gene3D" id="3.40.50.720">
    <property type="entry name" value="NAD(P)-binding Rossmann-like Domain"/>
    <property type="match status" value="4"/>
</dbReference>
<dbReference type="InterPro" id="IPR013217">
    <property type="entry name" value="Methyltransf_12"/>
</dbReference>
<dbReference type="InterPro" id="IPR050444">
    <property type="entry name" value="Polyketide_Synthase"/>
</dbReference>
<dbReference type="InterPro" id="IPR049552">
    <property type="entry name" value="PKS_DH_N"/>
</dbReference>
<dbReference type="InterPro" id="IPR014031">
    <property type="entry name" value="Ketoacyl_synth_C"/>
</dbReference>
<dbReference type="Gene3D" id="3.30.70.3290">
    <property type="match status" value="1"/>
</dbReference>
<dbReference type="InterPro" id="IPR009081">
    <property type="entry name" value="PP-bd_ACP"/>
</dbReference>
<gene>
    <name evidence="11" type="ORF">ODALV1_LOCUS6087</name>
</gene>
<dbReference type="Gene3D" id="3.10.129.110">
    <property type="entry name" value="Polyketide synthase dehydratase"/>
    <property type="match status" value="1"/>
</dbReference>
<dbReference type="InterPro" id="IPR014043">
    <property type="entry name" value="Acyl_transferase_dom"/>
</dbReference>
<evidence type="ECO:0000256" key="7">
    <source>
        <dbReference type="PROSITE-ProRule" id="PRU01363"/>
    </source>
</evidence>
<dbReference type="InterPro" id="IPR020843">
    <property type="entry name" value="ER"/>
</dbReference>
<dbReference type="Proteomes" id="UP001642540">
    <property type="component" value="Unassembled WGS sequence"/>
</dbReference>
<dbReference type="PANTHER" id="PTHR45681:SF6">
    <property type="entry name" value="POLYKETIDE SYNTHASE 37"/>
    <property type="match status" value="1"/>
</dbReference>
<dbReference type="Gene3D" id="3.40.47.10">
    <property type="match status" value="1"/>
</dbReference>
<keyword evidence="1" id="KW-0596">Phosphopantetheine</keyword>
<feature type="domain" description="Ketosynthase family 3 (KS3)" evidence="9">
    <location>
        <begin position="259"/>
        <end position="678"/>
    </location>
</feature>
<dbReference type="SMART" id="SM00822">
    <property type="entry name" value="PKS_KR"/>
    <property type="match status" value="1"/>
</dbReference>
<evidence type="ECO:0000259" key="8">
    <source>
        <dbReference type="PROSITE" id="PS50075"/>
    </source>
</evidence>
<dbReference type="InterPro" id="IPR011032">
    <property type="entry name" value="GroES-like_sf"/>
</dbReference>
<dbReference type="PROSITE" id="PS00606">
    <property type="entry name" value="KS3_1"/>
    <property type="match status" value="1"/>
</dbReference>
<evidence type="ECO:0000256" key="3">
    <source>
        <dbReference type="ARBA" id="ARBA00022679"/>
    </source>
</evidence>
<dbReference type="InterPro" id="IPR042104">
    <property type="entry name" value="PKS_dehydratase_sf"/>
</dbReference>
<dbReference type="SMART" id="SM00826">
    <property type="entry name" value="PKS_DH"/>
    <property type="match status" value="1"/>
</dbReference>
<dbReference type="Pfam" id="PF08240">
    <property type="entry name" value="ADH_N"/>
    <property type="match status" value="1"/>
</dbReference>
<dbReference type="SUPFAM" id="SSF55048">
    <property type="entry name" value="Probable ACP-binding domain of malonyl-CoA ACP transacylase"/>
    <property type="match status" value="1"/>
</dbReference>
<dbReference type="InterPro" id="IPR036736">
    <property type="entry name" value="ACP-like_sf"/>
</dbReference>
<dbReference type="Pfam" id="PF02801">
    <property type="entry name" value="Ketoacyl-synt_C"/>
    <property type="match status" value="1"/>
</dbReference>
<dbReference type="InterPro" id="IPR049551">
    <property type="entry name" value="PKS_DH_C"/>
</dbReference>
<dbReference type="InterPro" id="IPR013154">
    <property type="entry name" value="ADH-like_N"/>
</dbReference>
<dbReference type="InterPro" id="IPR057326">
    <property type="entry name" value="KR_dom"/>
</dbReference>
<sequence length="3219" mass="359880">MQRNAPPKGQVWLTTALTDSDVMEALTLCLSLRRALTSHKVAVIVCLNISGVLRESLEYYFDFVFTLDEKRNTAGLEVKDFAKLFALTLQGFKKCVMLSPNMLVVRNCDELFDTGRKDSSQPLVWCSKGEIGSVLVIRPSLQVFKDLLKGIAKRGGTGVDTFLKKWLMNQTPDCEFLGEKYNQQLFENGILLQQEKDISIINLKSKPSIVVMSDNLGFVGERVAKLWETIREEAVLPLLKALENPELPDPQVSEETINMDAIAIIGMSCRYPSSNNLEEFWQVLLQGKDGTGNPPEFRWLREQCSRTKADCRKTNAGFLKCPIDDFDAKFFGISPKEMVSLDPQHRLLHELVWEGLEDAAIDPSSLEGTNGGVFIGSWLNDYKDILNHAGENQFYRAYMGNSIGAGAARISHLLGLTGPSIATESGCSSAMVAVHLACKSLQRNETNMALACGVNLLLHQFDQDEMPMVVSPEGRCKTFDAKADGFARGEGCGVLVLKRLSDAFRDGDKIWALIRGTGMTQEGVSKSMGTPTVHCESLAMKQALQDAGVDPALVSYVETHGTGTVVGDPMEVASIAKAYHSKQRKEPLLIGSVKTNVGHTESCSGITGMMKVVLAMYHEIIPPHRNFETLNPSIDLEAVPAKIPLEPVTWAKQEGNPRLAGVSSFGITGTDAHAILQEPPTFSPRPLSVASLSRPLHLLKISAKTKEALEILVERYKEHLGGSKDELSDIAYTGNVGRANFSHRAVLIAKSNDDGARLIEQNKLMIGEETPDNIGKICFLFTGQGSQYPGMGKQLFETSPVFRMHFEYCQKILKNTYNIDIAQVLWSEAKSNEVSRTIYSQTSIFCIEYALLKLWESWGVKADFALGHSLGEFAAAVCAGVLSVEDAIKLVAERSRLIDELPHGKMLVIKAEKQKVDSLMKRFAENDKNKMLDFAAINSKEQTVVAGDSEVILEFSECCKNNGLKCIVLEATHAFHSKHMDPMLEKYGGVAKTVKKLSGNDCKYISGMRGTLVDADQIDKAYWVQHTRENVLFLDASKTAVELGCKTFIEIGPQPVLAALTMINNEVPLTCLPSLKRNGGEWETLFNTLGKLYLSGLKIDWEGVEQFCDRKKVSLPHYPFIGKKFWPDLLAVTGSIIHPLVGTVLTNASSTKIFQNGLNLRAMEYIKDHAIGENVIFPGAGYLEMCLVAGLATIEGSTDSLSTPTRAMKIENLVIQAPLLLQDEKTCQVQTIVDYNTLQGNEQDWNDLSIKIFHKQEGEASKWLSHAQATFSPLPSAEEKSISIDLQRFKETLEKPSNDSILSDIYDNLASVGLRFGPSFRSIEKLWRDEDNDAKSLLAKVKVSSSEEQSQSKYILHPVVIDAMIQAVLMLCHTSTMKKKLHVPIKVGKFVWLSEPDSSSSTELYIHAFSSFSLDGNSHENDSSAVLVDSSGKALALMSSVEFIDTTVKAIESVLQQQTNSLPEMWESIWRPTESPADNTLDLSDSVGCFYTNEFEQRMETDYNTPPPFIEQTFNTLSDLVYFNYLRTFYELGWKPKLHQTFREKDLLTEFKIQQGFRKYFGSMCDVLASEGMFQKVGEEEGEITWKMVKNPPEIEVVLSTLSLPTFTSDLVSIFKPTLLYSKFVEKLAEILRGTQSVLPVLFPEENKGWPSVSDFYWDYGQLFKVKEFGGDVGIQRFTRIQEAMQKNGKRTVRILEVGAGTGSYTSDLIKSLEALNITDFEYTYTDISAAFFPAAQKRFEKLGKSMKFKRLNIEEDPIEQGFTPEYFDYIYMAEVIHATRDIKESLRNLRMLMKPWAKLDMIEQTRVNRLVTSLFGPLEGFWRFQDFDLRPKHCTLSKEVWAQAYQESGFGIDGIFSVLNNYHSYVCVHKTPDERLELPLKENVSANKVWLMFHHGGSPVSTFLREKIGRVGGRKVITITEGNFEENVDGFQVMKDKEEDYANVFRSMQSRKLTVEGILYCWGLDEKRLTQEEILQPYFYVTKAFLNLKLRVQPRVIVLTKCTIPLEDNELSNVHLSTLWAFTKSLKNEHQDVNCRAVEIPNGPLDEVKLQGIFYEIWNCDKEVQVAFQGTTRYVPRFMPYKPFSNALNLPKGTDRFQLILPATKAISDLTFGPLDTVTLEEDEVEVQIKASALNFKDVLSVIKPSETFKDMNAVGFDFAGVVKRIGENVTKWKVGDKVIGCNKENIALPSHARLHQDFLISLPENATFNEAVTIPAVYVTSVVCLLETAKIKKGDVVLLHTATGGVGLSAIELCKHIGCSIIATAGSKRKQNYLRSLGIQHIFHSRNTKFGDDILKLTNGRGVDVVLNSLTSEGFKEATLKACAKGARFVEMSKLNVWTPEEVKELRPDVSYTIIDVSSADASEWTRFLGVLRELMVKKIVKPIPYVRFDGLNVREALQYMQKAKHIGKIVCVMPELRNEGGEMQIYTPMFNDSSTYLITGGLGGIGFEVCKWILELGGKHVILASRSPPSSSMQIKIKGLNSEGANVIPVQLDVSNFEQCKELIQTKIKMMKLPPLRGIMHAAGIINDAMIENQDWGKLSSTFGTKINGTVNLHDLTKDLPLEHFVTFSSTAALFGPPGQCNHAAANMFEDNFMHYRNSIGLPGTTVNWGQWGEVGVATEVDIPGLNAISNLQGIGALEYVLKTQRSQTTSVNISSFVILSKFVPYLGTYLDERMWKKTSTSNTVGIQSDEFWEQYDSKTELEEKTNVLKAQIQNILRTTLKLDDGDSIDDHLNFQDMGVDSLMFVEIKNSLQMLFGDRLTINASTLKDCSNASDLTQTLVRHIEGTQLPTQKPTPQEANDLIREDCHLPEHIAAKPGQTTGKTRDIKRVFLTGCTGTLGPYVLMRLTAMSQISQVVCLMRPSMQESANERLRKILEKKGVINQINMEKVRTVAGNVALKHFGLEPEVWLELTENIDAVAHCAAHVDHTEYYRKKESNSDTRAVNIQGTRNILEFACEGRLKQVYIASSLLSVAKVDEEGRTSEDWPEIGDFDGMTSHAYPISKFVADYLVKEGVERGIPCKVFRLPLIVGESKSGRCEADNNHVLMRYMFIMKNGLMPSVPLAIPMLPADTCADLSLQLFFDENALPDVYNICHTQPDVEQEFVHVAKKLGHNVAIVELSEFTNCVKKKSSGPEGKNITLSIFEELYSDEESFLDYYAKSAIIQQWIEGNTKVWLSKKVPALIPNAYDSQQPTMNYIYTNLLFLQHQGVFKKFGL</sequence>
<feature type="domain" description="Carrier" evidence="8">
    <location>
        <begin position="2710"/>
        <end position="2787"/>
    </location>
</feature>
<dbReference type="Pfam" id="PF00550">
    <property type="entry name" value="PP-binding"/>
    <property type="match status" value="1"/>
</dbReference>
<dbReference type="SMART" id="SM00827">
    <property type="entry name" value="PKS_AT"/>
    <property type="match status" value="1"/>
</dbReference>
<dbReference type="PROSITE" id="PS52019">
    <property type="entry name" value="PKS_MFAS_DH"/>
    <property type="match status" value="1"/>
</dbReference>
<protein>
    <recommendedName>
        <fullName evidence="13">Erythronolide synthase, modules 3 and 4</fullName>
    </recommendedName>
</protein>
<dbReference type="SUPFAM" id="SSF52151">
    <property type="entry name" value="FabD/lysophospholipase-like"/>
    <property type="match status" value="1"/>
</dbReference>
<dbReference type="InterPro" id="IPR013968">
    <property type="entry name" value="PKS_KR"/>
</dbReference>
<dbReference type="Gene3D" id="3.40.50.150">
    <property type="entry name" value="Vaccinia Virus protein VP39"/>
    <property type="match status" value="1"/>
</dbReference>
<feature type="active site" description="Proton acceptor; for dehydratase activity" evidence="7">
    <location>
        <position position="1169"/>
    </location>
</feature>
<dbReference type="SUPFAM" id="SSF53448">
    <property type="entry name" value="Nucleotide-diphospho-sugar transferases"/>
    <property type="match status" value="1"/>
</dbReference>
<dbReference type="Pfam" id="PF22621">
    <property type="entry name" value="CurL-like_PKS_C"/>
    <property type="match status" value="1"/>
</dbReference>
<dbReference type="InterPro" id="IPR029044">
    <property type="entry name" value="Nucleotide-diphossugar_trans"/>
</dbReference>
<proteinExistence type="predicted"/>
<evidence type="ECO:0000259" key="9">
    <source>
        <dbReference type="PROSITE" id="PS52004"/>
    </source>
</evidence>
<evidence type="ECO:0000313" key="12">
    <source>
        <dbReference type="Proteomes" id="UP001642540"/>
    </source>
</evidence>
<evidence type="ECO:0000259" key="10">
    <source>
        <dbReference type="PROSITE" id="PS52019"/>
    </source>
</evidence>
<dbReference type="InterPro" id="IPR029063">
    <property type="entry name" value="SAM-dependent_MTases_sf"/>
</dbReference>
<dbReference type="Pfam" id="PF00109">
    <property type="entry name" value="ketoacyl-synt"/>
    <property type="match status" value="1"/>
</dbReference>
<keyword evidence="5" id="KW-0511">Multifunctional enzyme</keyword>
<reference evidence="11 12" key="1">
    <citation type="submission" date="2024-08" db="EMBL/GenBank/DDBJ databases">
        <authorList>
            <person name="Cucini C."/>
            <person name="Frati F."/>
        </authorList>
    </citation>
    <scope>NUCLEOTIDE SEQUENCE [LARGE SCALE GENOMIC DNA]</scope>
</reference>
<accession>A0ABP1Q124</accession>
<evidence type="ECO:0000256" key="2">
    <source>
        <dbReference type="ARBA" id="ARBA00022553"/>
    </source>
</evidence>
<dbReference type="InterPro" id="IPR013120">
    <property type="entry name" value="FAR_NAD-bd"/>
</dbReference>
<dbReference type="InterPro" id="IPR013149">
    <property type="entry name" value="ADH-like_C"/>
</dbReference>
<dbReference type="InterPro" id="IPR001227">
    <property type="entry name" value="Ac_transferase_dom_sf"/>
</dbReference>
<dbReference type="Gene3D" id="3.40.366.10">
    <property type="entry name" value="Malonyl-Coenzyme A Acyl Carrier Protein, domain 2"/>
    <property type="match status" value="1"/>
</dbReference>
<dbReference type="InterPro" id="IPR020841">
    <property type="entry name" value="PKS_Beta-ketoAc_synthase_dom"/>
</dbReference>
<organism evidence="11 12">
    <name type="scientific">Orchesella dallaii</name>
    <dbReference type="NCBI Taxonomy" id="48710"/>
    <lineage>
        <taxon>Eukaryota</taxon>
        <taxon>Metazoa</taxon>
        <taxon>Ecdysozoa</taxon>
        <taxon>Arthropoda</taxon>
        <taxon>Hexapoda</taxon>
        <taxon>Collembola</taxon>
        <taxon>Entomobryomorpha</taxon>
        <taxon>Entomobryoidea</taxon>
        <taxon>Orchesellidae</taxon>
        <taxon>Orchesellinae</taxon>
        <taxon>Orchesella</taxon>
    </lineage>
</organism>
<dbReference type="InterPro" id="IPR018201">
    <property type="entry name" value="Ketoacyl_synth_AS"/>
</dbReference>
<dbReference type="InterPro" id="IPR020806">
    <property type="entry name" value="PKS_PP-bd"/>
</dbReference>
<keyword evidence="4" id="KW-0521">NADP</keyword>
<dbReference type="SMART" id="SM00823">
    <property type="entry name" value="PKS_PP"/>
    <property type="match status" value="1"/>
</dbReference>
<dbReference type="Gene3D" id="1.10.1200.10">
    <property type="entry name" value="ACP-like"/>
    <property type="match status" value="1"/>
</dbReference>
<dbReference type="InterPro" id="IPR020807">
    <property type="entry name" value="PKS_DH"/>
</dbReference>
<evidence type="ECO:0000313" key="11">
    <source>
        <dbReference type="EMBL" id="CAL8085358.1"/>
    </source>
</evidence>
<dbReference type="InterPro" id="IPR049900">
    <property type="entry name" value="PKS_mFAS_DH"/>
</dbReference>
<dbReference type="Gene3D" id="3.90.550.10">
    <property type="entry name" value="Spore Coat Polysaccharide Biosynthesis Protein SpsA, Chain A"/>
    <property type="match status" value="1"/>
</dbReference>
<evidence type="ECO:0008006" key="13">
    <source>
        <dbReference type="Google" id="ProtNLM"/>
    </source>
</evidence>
<dbReference type="Gene3D" id="3.90.180.10">
    <property type="entry name" value="Medium-chain alcohol dehydrogenases, catalytic domain"/>
    <property type="match status" value="1"/>
</dbReference>
<keyword evidence="3" id="KW-0808">Transferase</keyword>
<dbReference type="SUPFAM" id="SSF51735">
    <property type="entry name" value="NAD(P)-binding Rossmann-fold domains"/>
    <property type="match status" value="4"/>
</dbReference>
<dbReference type="Pfam" id="PF14765">
    <property type="entry name" value="PS-DH"/>
    <property type="match status" value="1"/>
</dbReference>
<dbReference type="CDD" id="cd02440">
    <property type="entry name" value="AdoMet_MTases"/>
    <property type="match status" value="1"/>
</dbReference>
<dbReference type="CDD" id="cd00833">
    <property type="entry name" value="PKS"/>
    <property type="match status" value="1"/>
</dbReference>
<evidence type="ECO:0000256" key="5">
    <source>
        <dbReference type="ARBA" id="ARBA00023268"/>
    </source>
</evidence>
<dbReference type="SMART" id="SM00829">
    <property type="entry name" value="PKS_ER"/>
    <property type="match status" value="1"/>
</dbReference>
<dbReference type="PANTHER" id="PTHR45681">
    <property type="entry name" value="POLYKETIDE SYNTHASE 44-RELATED"/>
    <property type="match status" value="1"/>
</dbReference>
<dbReference type="SUPFAM" id="SSF50129">
    <property type="entry name" value="GroES-like"/>
    <property type="match status" value="1"/>
</dbReference>
<dbReference type="InterPro" id="IPR016035">
    <property type="entry name" value="Acyl_Trfase/lysoPLipase"/>
</dbReference>
<dbReference type="Pfam" id="PF00698">
    <property type="entry name" value="Acyl_transf_1"/>
    <property type="match status" value="1"/>
</dbReference>
<dbReference type="PROSITE" id="PS52004">
    <property type="entry name" value="KS3_2"/>
    <property type="match status" value="1"/>
</dbReference>
<dbReference type="Pfam" id="PF08242">
    <property type="entry name" value="Methyltransf_12"/>
    <property type="match status" value="1"/>
</dbReference>
<dbReference type="CDD" id="cd05195">
    <property type="entry name" value="enoyl_red"/>
    <property type="match status" value="1"/>
</dbReference>
<dbReference type="Pfam" id="PF08659">
    <property type="entry name" value="KR"/>
    <property type="match status" value="1"/>
</dbReference>
<dbReference type="InterPro" id="IPR014030">
    <property type="entry name" value="Ketoacyl_synth_N"/>
</dbReference>
<comment type="caution">
    <text evidence="11">The sequence shown here is derived from an EMBL/GenBank/DDBJ whole genome shotgun (WGS) entry which is preliminary data.</text>
</comment>
<keyword evidence="12" id="KW-1185">Reference proteome</keyword>
<dbReference type="Pfam" id="PF07993">
    <property type="entry name" value="NAD_binding_4"/>
    <property type="match status" value="1"/>
</dbReference>
<feature type="domain" description="PKS/mFAS DH" evidence="10">
    <location>
        <begin position="1138"/>
        <end position="1452"/>
    </location>
</feature>
<dbReference type="Pfam" id="PF21089">
    <property type="entry name" value="PKS_DH_N"/>
    <property type="match status" value="1"/>
</dbReference>
<dbReference type="Pfam" id="PF00107">
    <property type="entry name" value="ADH_zinc_N"/>
    <property type="match status" value="1"/>
</dbReference>
<dbReference type="InterPro" id="IPR016039">
    <property type="entry name" value="Thiolase-like"/>
</dbReference>
<feature type="region of interest" description="N-terminal hotdog fold" evidence="7">
    <location>
        <begin position="1138"/>
        <end position="1278"/>
    </location>
</feature>
<dbReference type="SUPFAM" id="SSF53901">
    <property type="entry name" value="Thiolase-like"/>
    <property type="match status" value="1"/>
</dbReference>